<dbReference type="AlphaFoldDB" id="A0AAD9ZZV0"/>
<comment type="caution">
    <text evidence="1">The sequence shown here is derived from an EMBL/GenBank/DDBJ whole genome shotgun (WGS) entry which is preliminary data.</text>
</comment>
<sequence>MGMTIKPIISNGRIVTQNFEIVNKFSDLFITITAKIYIEFKDLYNLLKIRKVIVVLLFKEAMQFHKFNSCDLINSVGGQTWGAAAC</sequence>
<evidence type="ECO:0000313" key="2">
    <source>
        <dbReference type="Proteomes" id="UP001281410"/>
    </source>
</evidence>
<keyword evidence="2" id="KW-1185">Reference proteome</keyword>
<organism evidence="1 2">
    <name type="scientific">Dipteronia sinensis</name>
    <dbReference type="NCBI Taxonomy" id="43782"/>
    <lineage>
        <taxon>Eukaryota</taxon>
        <taxon>Viridiplantae</taxon>
        <taxon>Streptophyta</taxon>
        <taxon>Embryophyta</taxon>
        <taxon>Tracheophyta</taxon>
        <taxon>Spermatophyta</taxon>
        <taxon>Magnoliopsida</taxon>
        <taxon>eudicotyledons</taxon>
        <taxon>Gunneridae</taxon>
        <taxon>Pentapetalae</taxon>
        <taxon>rosids</taxon>
        <taxon>malvids</taxon>
        <taxon>Sapindales</taxon>
        <taxon>Sapindaceae</taxon>
        <taxon>Hippocastanoideae</taxon>
        <taxon>Acereae</taxon>
        <taxon>Dipteronia</taxon>
    </lineage>
</organism>
<reference evidence="1" key="1">
    <citation type="journal article" date="2023" name="Plant J.">
        <title>Genome sequences and population genomics provide insights into the demographic history, inbreeding, and mutation load of two 'living fossil' tree species of Dipteronia.</title>
        <authorList>
            <person name="Feng Y."/>
            <person name="Comes H.P."/>
            <person name="Chen J."/>
            <person name="Zhu S."/>
            <person name="Lu R."/>
            <person name="Zhang X."/>
            <person name="Li P."/>
            <person name="Qiu J."/>
            <person name="Olsen K.M."/>
            <person name="Qiu Y."/>
        </authorList>
    </citation>
    <scope>NUCLEOTIDE SEQUENCE</scope>
    <source>
        <strain evidence="1">NBL</strain>
    </source>
</reference>
<evidence type="ECO:0000313" key="1">
    <source>
        <dbReference type="EMBL" id="KAK3198064.1"/>
    </source>
</evidence>
<name>A0AAD9ZZV0_9ROSI</name>
<protein>
    <submittedName>
        <fullName evidence="1">Uncharacterized protein</fullName>
    </submittedName>
</protein>
<gene>
    <name evidence="1" type="ORF">Dsin_021479</name>
</gene>
<dbReference type="Proteomes" id="UP001281410">
    <property type="component" value="Unassembled WGS sequence"/>
</dbReference>
<dbReference type="EMBL" id="JANJYJ010000007">
    <property type="protein sequence ID" value="KAK3198064.1"/>
    <property type="molecule type" value="Genomic_DNA"/>
</dbReference>
<proteinExistence type="predicted"/>
<accession>A0AAD9ZZV0</accession>